<dbReference type="Proteomes" id="UP001240678">
    <property type="component" value="Unassembled WGS sequence"/>
</dbReference>
<reference evidence="1 2" key="1">
    <citation type="submission" date="2016-10" db="EMBL/GenBank/DDBJ databases">
        <title>The genome sequence of Colletotrichum fioriniae PJ7.</title>
        <authorList>
            <person name="Baroncelli R."/>
        </authorList>
    </citation>
    <scope>NUCLEOTIDE SEQUENCE [LARGE SCALE GENOMIC DNA]</scope>
    <source>
        <strain evidence="1 2">IMI 309622</strain>
    </source>
</reference>
<sequence length="140" mass="15187">MSFILSLHNHIPKGEGGVFLQQLTDSCSALHATATLPSSISQPLLLSLRNGQHTCSAFSHALEGLLKLLLQYVRATLLTHSDGPKEGFLLPSFAACRKQDGPPAPKPLIEHGPLYGPFAFPSHSLTRRDTFLSSLSIRFV</sequence>
<dbReference type="RefSeq" id="XP_060316099.1">
    <property type="nucleotide sequence ID" value="XM_060454327.1"/>
</dbReference>
<comment type="caution">
    <text evidence="1">The sequence shown here is derived from an EMBL/GenBank/DDBJ whole genome shotgun (WGS) entry which is preliminary data.</text>
</comment>
<evidence type="ECO:0000313" key="2">
    <source>
        <dbReference type="Proteomes" id="UP001240678"/>
    </source>
</evidence>
<proteinExistence type="predicted"/>
<evidence type="ECO:0000313" key="1">
    <source>
        <dbReference type="EMBL" id="KAK1531054.1"/>
    </source>
</evidence>
<dbReference type="AlphaFoldDB" id="A0AAI9Z1J0"/>
<accession>A0AAI9Z1J0</accession>
<protein>
    <submittedName>
        <fullName evidence="1">Uncharacterized protein</fullName>
    </submittedName>
</protein>
<gene>
    <name evidence="1" type="ORF">CCOS01_06157</name>
</gene>
<dbReference type="GeneID" id="85337874"/>
<name>A0AAI9Z1J0_9PEZI</name>
<keyword evidence="2" id="KW-1185">Reference proteome</keyword>
<dbReference type="EMBL" id="MOOE01000005">
    <property type="protein sequence ID" value="KAK1531054.1"/>
    <property type="molecule type" value="Genomic_DNA"/>
</dbReference>
<organism evidence="1 2">
    <name type="scientific">Colletotrichum costaricense</name>
    <dbReference type="NCBI Taxonomy" id="1209916"/>
    <lineage>
        <taxon>Eukaryota</taxon>
        <taxon>Fungi</taxon>
        <taxon>Dikarya</taxon>
        <taxon>Ascomycota</taxon>
        <taxon>Pezizomycotina</taxon>
        <taxon>Sordariomycetes</taxon>
        <taxon>Hypocreomycetidae</taxon>
        <taxon>Glomerellales</taxon>
        <taxon>Glomerellaceae</taxon>
        <taxon>Colletotrichum</taxon>
        <taxon>Colletotrichum acutatum species complex</taxon>
    </lineage>
</organism>